<dbReference type="SMART" id="SM00850">
    <property type="entry name" value="LytTR"/>
    <property type="match status" value="1"/>
</dbReference>
<dbReference type="Pfam" id="PF04397">
    <property type="entry name" value="LytTR"/>
    <property type="match status" value="1"/>
</dbReference>
<gene>
    <name evidence="4" type="ORF">BMOU_0567</name>
</gene>
<feature type="modified residue" description="4-aspartylphosphate" evidence="1">
    <location>
        <position position="57"/>
    </location>
</feature>
<sequence length="235" mass="26753">MTMLAIVDDDASARARLAGFARRYMQENAEPLEIREYSSAVDLLHHYKPQYDIIFLDIEMSEVDGIRAAHIIRETDPTTILIFVTNMAQLAIKGYEVEALDFIVKPIDYGSFAMVMHRASQRVERRRGQTLSLTARGTTQIVAFDRIGYVEVRNHYITYHTTEGDITVKGTLAQAEEALRQGNFMRCNRWYLINIDNVTGIDGNRVTVGDWTVEVSRSKKQEIMRAVTLSMGAVR</sequence>
<organism evidence="4 5">
    <name type="scientific">Bifidobacterium moukalabense DSM 27321</name>
    <dbReference type="NCBI Taxonomy" id="1435051"/>
    <lineage>
        <taxon>Bacteria</taxon>
        <taxon>Bacillati</taxon>
        <taxon>Actinomycetota</taxon>
        <taxon>Actinomycetes</taxon>
        <taxon>Bifidobacteriales</taxon>
        <taxon>Bifidobacteriaceae</taxon>
        <taxon>Bifidobacterium</taxon>
    </lineage>
</organism>
<comment type="caution">
    <text evidence="4">The sequence shown here is derived from an EMBL/GenBank/DDBJ whole genome shotgun (WGS) entry which is preliminary data.</text>
</comment>
<dbReference type="SUPFAM" id="SSF52172">
    <property type="entry name" value="CheY-like"/>
    <property type="match status" value="1"/>
</dbReference>
<dbReference type="GO" id="GO:0016301">
    <property type="term" value="F:kinase activity"/>
    <property type="evidence" value="ECO:0007669"/>
    <property type="project" value="UniProtKB-KW"/>
</dbReference>
<evidence type="ECO:0000313" key="5">
    <source>
        <dbReference type="Proteomes" id="UP000019155"/>
    </source>
</evidence>
<reference evidence="4 5" key="1">
    <citation type="journal article" date="2014" name="Genome Announc.">
        <title>The Genome Sequence of Bifidobacterium moukalabense DSM 27321 Highlights the Close Phylogenetic Relatedness with the Bifidobacterium dentium Taxon.</title>
        <authorList>
            <person name="Lugli G.A."/>
            <person name="Duranti S."/>
            <person name="Milani C."/>
            <person name="Turroni F."/>
            <person name="Viappiani A."/>
            <person name="Mangifesta M."/>
            <person name="van Sinderen D."/>
            <person name="Ventura M."/>
        </authorList>
    </citation>
    <scope>NUCLEOTIDE SEQUENCE [LARGE SCALE GENOMIC DNA]</scope>
    <source>
        <strain evidence="4 5">DSM 27321</strain>
    </source>
</reference>
<keyword evidence="1" id="KW-0597">Phosphoprotein</keyword>
<evidence type="ECO:0000313" key="4">
    <source>
        <dbReference type="EMBL" id="ETY71829.1"/>
    </source>
</evidence>
<dbReference type="PANTHER" id="PTHR37299:SF1">
    <property type="entry name" value="STAGE 0 SPORULATION PROTEIN A HOMOLOG"/>
    <property type="match status" value="1"/>
</dbReference>
<proteinExistence type="predicted"/>
<dbReference type="STRING" id="1435051.BMOU_0567"/>
<feature type="domain" description="HTH LytTR-type" evidence="3">
    <location>
        <begin position="131"/>
        <end position="229"/>
    </location>
</feature>
<name>W4N9X0_9BIFI</name>
<protein>
    <submittedName>
        <fullName evidence="4">Hisitidine kinase</fullName>
    </submittedName>
</protein>
<dbReference type="InterPro" id="IPR011006">
    <property type="entry name" value="CheY-like_superfamily"/>
</dbReference>
<dbReference type="Gene3D" id="2.40.50.1020">
    <property type="entry name" value="LytTr DNA-binding domain"/>
    <property type="match status" value="1"/>
</dbReference>
<dbReference type="PROSITE" id="PS50110">
    <property type="entry name" value="RESPONSE_REGULATORY"/>
    <property type="match status" value="1"/>
</dbReference>
<keyword evidence="5" id="KW-1185">Reference proteome</keyword>
<dbReference type="Pfam" id="PF00072">
    <property type="entry name" value="Response_reg"/>
    <property type="match status" value="1"/>
</dbReference>
<dbReference type="GO" id="GO:0003677">
    <property type="term" value="F:DNA binding"/>
    <property type="evidence" value="ECO:0007669"/>
    <property type="project" value="InterPro"/>
</dbReference>
<dbReference type="OrthoDB" id="236568at2"/>
<dbReference type="InterPro" id="IPR046947">
    <property type="entry name" value="LytR-like"/>
</dbReference>
<evidence type="ECO:0000256" key="1">
    <source>
        <dbReference type="PROSITE-ProRule" id="PRU00169"/>
    </source>
</evidence>
<dbReference type="InterPro" id="IPR001789">
    <property type="entry name" value="Sig_transdc_resp-reg_receiver"/>
</dbReference>
<feature type="domain" description="Response regulatory" evidence="2">
    <location>
        <begin position="3"/>
        <end position="120"/>
    </location>
</feature>
<dbReference type="SMART" id="SM00448">
    <property type="entry name" value="REC"/>
    <property type="match status" value="1"/>
</dbReference>
<dbReference type="InterPro" id="IPR007492">
    <property type="entry name" value="LytTR_DNA-bd_dom"/>
</dbReference>
<dbReference type="EMBL" id="AZMV01000002">
    <property type="protein sequence ID" value="ETY71829.1"/>
    <property type="molecule type" value="Genomic_DNA"/>
</dbReference>
<dbReference type="GO" id="GO:0000156">
    <property type="term" value="F:phosphorelay response regulator activity"/>
    <property type="evidence" value="ECO:0007669"/>
    <property type="project" value="InterPro"/>
</dbReference>
<dbReference type="RefSeq" id="WP_034874675.1">
    <property type="nucleotide sequence ID" value="NZ_AZMV01000002.1"/>
</dbReference>
<dbReference type="AlphaFoldDB" id="W4N9X0"/>
<dbReference type="GeneID" id="97502898"/>
<dbReference type="Gene3D" id="3.40.50.2300">
    <property type="match status" value="1"/>
</dbReference>
<evidence type="ECO:0000259" key="3">
    <source>
        <dbReference type="PROSITE" id="PS50930"/>
    </source>
</evidence>
<dbReference type="PROSITE" id="PS50930">
    <property type="entry name" value="HTH_LYTTR"/>
    <property type="match status" value="1"/>
</dbReference>
<evidence type="ECO:0000259" key="2">
    <source>
        <dbReference type="PROSITE" id="PS50110"/>
    </source>
</evidence>
<dbReference type="PANTHER" id="PTHR37299">
    <property type="entry name" value="TRANSCRIPTIONAL REGULATOR-RELATED"/>
    <property type="match status" value="1"/>
</dbReference>
<dbReference type="eggNOG" id="COG3279">
    <property type="taxonomic scope" value="Bacteria"/>
</dbReference>
<accession>W4N9X0</accession>
<dbReference type="PATRIC" id="fig|1435051.3.peg.562"/>
<keyword evidence="4" id="KW-0418">Kinase</keyword>
<keyword evidence="4" id="KW-0808">Transferase</keyword>
<dbReference type="Proteomes" id="UP000019155">
    <property type="component" value="Unassembled WGS sequence"/>
</dbReference>